<sequence>MAEGEGLHGLPGGVVGEAPRPPWADGAARDLVAGRARQEDAGAAGVGRAGAVVEPEGLPTAGAAFGPGNRADVGSGAARPVRQPPRPR</sequence>
<organism evidence="2 3">
    <name type="scientific">Streptomyces griseoincarnatus</name>
    <dbReference type="NCBI Taxonomy" id="29305"/>
    <lineage>
        <taxon>Bacteria</taxon>
        <taxon>Bacillati</taxon>
        <taxon>Actinomycetota</taxon>
        <taxon>Actinomycetes</taxon>
        <taxon>Kitasatosporales</taxon>
        <taxon>Streptomycetaceae</taxon>
        <taxon>Streptomyces</taxon>
        <taxon>Streptomyces griseoincarnatus group</taxon>
    </lineage>
</organism>
<evidence type="ECO:0000313" key="3">
    <source>
        <dbReference type="Proteomes" id="UP001523263"/>
    </source>
</evidence>
<gene>
    <name evidence="2" type="ORF">NC658_21935</name>
</gene>
<dbReference type="RefSeq" id="WP_251099225.1">
    <property type="nucleotide sequence ID" value="NZ_JAMQBH010000012.1"/>
</dbReference>
<dbReference type="Proteomes" id="UP001523263">
    <property type="component" value="Unassembled WGS sequence"/>
</dbReference>
<evidence type="ECO:0000256" key="1">
    <source>
        <dbReference type="SAM" id="MobiDB-lite"/>
    </source>
</evidence>
<protein>
    <submittedName>
        <fullName evidence="2">Uncharacterized protein</fullName>
    </submittedName>
</protein>
<accession>A0ABT0W077</accession>
<reference evidence="2 3" key="1">
    <citation type="submission" date="2022-06" db="EMBL/GenBank/DDBJ databases">
        <title>Whole genome sequence of Streptomyces griseoincarnatus RB7AG.</title>
        <authorList>
            <person name="Ray L."/>
            <person name="Behera S."/>
            <person name="Panda A.N."/>
        </authorList>
    </citation>
    <scope>NUCLEOTIDE SEQUENCE [LARGE SCALE GENOMIC DNA]</scope>
    <source>
        <strain evidence="2 3">RB7AG</strain>
    </source>
</reference>
<keyword evidence="3" id="KW-1185">Reference proteome</keyword>
<evidence type="ECO:0000313" key="2">
    <source>
        <dbReference type="EMBL" id="MCM2515891.1"/>
    </source>
</evidence>
<proteinExistence type="predicted"/>
<name>A0ABT0W077_STRGI</name>
<dbReference type="EMBL" id="JAMQBH010000012">
    <property type="protein sequence ID" value="MCM2515891.1"/>
    <property type="molecule type" value="Genomic_DNA"/>
</dbReference>
<comment type="caution">
    <text evidence="2">The sequence shown here is derived from an EMBL/GenBank/DDBJ whole genome shotgun (WGS) entry which is preliminary data.</text>
</comment>
<feature type="region of interest" description="Disordered" evidence="1">
    <location>
        <begin position="1"/>
        <end position="88"/>
    </location>
</feature>